<protein>
    <recommendedName>
        <fullName evidence="3">Alpha/beta hydrolase</fullName>
    </recommendedName>
</protein>
<gene>
    <name evidence="1" type="ORF">ACFP1K_03170</name>
</gene>
<dbReference type="InterPro" id="IPR029058">
    <property type="entry name" value="AB_hydrolase_fold"/>
</dbReference>
<keyword evidence="2" id="KW-1185">Reference proteome</keyword>
<evidence type="ECO:0000313" key="2">
    <source>
        <dbReference type="Proteomes" id="UP001596137"/>
    </source>
</evidence>
<comment type="caution">
    <text evidence="1">The sequence shown here is derived from an EMBL/GenBank/DDBJ whole genome shotgun (WGS) entry which is preliminary data.</text>
</comment>
<dbReference type="EMBL" id="JBHSRF010000003">
    <property type="protein sequence ID" value="MFC6080145.1"/>
    <property type="molecule type" value="Genomic_DNA"/>
</dbReference>
<dbReference type="RefSeq" id="WP_380746921.1">
    <property type="nucleotide sequence ID" value="NZ_JBHSRF010000003.1"/>
</dbReference>
<dbReference type="SUPFAM" id="SSF53474">
    <property type="entry name" value="alpha/beta-Hydrolases"/>
    <property type="match status" value="1"/>
</dbReference>
<organism evidence="1 2">
    <name type="scientific">Sphaerisporangium aureirubrum</name>
    <dbReference type="NCBI Taxonomy" id="1544736"/>
    <lineage>
        <taxon>Bacteria</taxon>
        <taxon>Bacillati</taxon>
        <taxon>Actinomycetota</taxon>
        <taxon>Actinomycetes</taxon>
        <taxon>Streptosporangiales</taxon>
        <taxon>Streptosporangiaceae</taxon>
        <taxon>Sphaerisporangium</taxon>
    </lineage>
</organism>
<evidence type="ECO:0000313" key="1">
    <source>
        <dbReference type="EMBL" id="MFC6080145.1"/>
    </source>
</evidence>
<evidence type="ECO:0008006" key="3">
    <source>
        <dbReference type="Google" id="ProtNLM"/>
    </source>
</evidence>
<name>A0ABW1N9V2_9ACTN</name>
<dbReference type="Proteomes" id="UP001596137">
    <property type="component" value="Unassembled WGS sequence"/>
</dbReference>
<proteinExistence type="predicted"/>
<reference evidence="2" key="1">
    <citation type="journal article" date="2019" name="Int. J. Syst. Evol. Microbiol.">
        <title>The Global Catalogue of Microorganisms (GCM) 10K type strain sequencing project: providing services to taxonomists for standard genome sequencing and annotation.</title>
        <authorList>
            <consortium name="The Broad Institute Genomics Platform"/>
            <consortium name="The Broad Institute Genome Sequencing Center for Infectious Disease"/>
            <person name="Wu L."/>
            <person name="Ma J."/>
        </authorList>
    </citation>
    <scope>NUCLEOTIDE SEQUENCE [LARGE SCALE GENOMIC DNA]</scope>
    <source>
        <strain evidence="2">JCM 30346</strain>
    </source>
</reference>
<sequence length="109" mass="11792">MLKTITLPTKVSDVPLGLRSGSPCHSRREESFHRPAIVGHSFGGVIAAWQGGEHPECPLTANLDVQGNLTRLEQFLGLDEVLAVRAWQGIDSFLIELRQGLPVISSGHA</sequence>
<accession>A0ABW1N9V2</accession>